<dbReference type="EMBL" id="BSOO01000003">
    <property type="protein sequence ID" value="GLR46838.1"/>
    <property type="molecule type" value="Genomic_DNA"/>
</dbReference>
<reference evidence="2" key="1">
    <citation type="journal article" date="2019" name="Int. J. Syst. Evol. Microbiol.">
        <title>The Global Catalogue of Microorganisms (GCM) 10K type strain sequencing project: providing services to taxonomists for standard genome sequencing and annotation.</title>
        <authorList>
            <consortium name="The Broad Institute Genomics Platform"/>
            <consortium name="The Broad Institute Genome Sequencing Center for Infectious Disease"/>
            <person name="Wu L."/>
            <person name="Ma J."/>
        </authorList>
    </citation>
    <scope>NUCLEOTIDE SEQUENCE [LARGE SCALE GENOMIC DNA]</scope>
    <source>
        <strain evidence="2">NBRC 102146</strain>
    </source>
</reference>
<dbReference type="Proteomes" id="UP001156703">
    <property type="component" value="Unassembled WGS sequence"/>
</dbReference>
<sequence>MPDLPAGLAVVLVPRGAVESKQDWSLAEALAMFVDHAVEDALFEPAELVPDAVAVFSAYRWSGELDSRSNSEWREEASAAEVGSVRRGLELIGRNDLAAHLETDFSPEEQPDSLQIASEVSAWVRPQPWLRILGDGDKDQVYKEVMKRLFRANPRFGDRAPKARFTKAQIARHADPAVAGPPANVEGLIAEVERRIAAGG</sequence>
<keyword evidence="2" id="KW-1185">Reference proteome</keyword>
<comment type="caution">
    <text evidence="1">The sequence shown here is derived from an EMBL/GenBank/DDBJ whole genome shotgun (WGS) entry which is preliminary data.</text>
</comment>
<gene>
    <name evidence="1" type="ORF">GCM10007925_05490</name>
</gene>
<name>A0ABQ5Z255_9SPHN</name>
<evidence type="ECO:0000313" key="2">
    <source>
        <dbReference type="Proteomes" id="UP001156703"/>
    </source>
</evidence>
<organism evidence="1 2">
    <name type="scientific">Sphingomonas astaxanthinifaciens DSM 22298</name>
    <dbReference type="NCBI Taxonomy" id="1123267"/>
    <lineage>
        <taxon>Bacteria</taxon>
        <taxon>Pseudomonadati</taxon>
        <taxon>Pseudomonadota</taxon>
        <taxon>Alphaproteobacteria</taxon>
        <taxon>Sphingomonadales</taxon>
        <taxon>Sphingomonadaceae</taxon>
        <taxon>Sphingomonas</taxon>
    </lineage>
</organism>
<accession>A0ABQ5Z255</accession>
<protein>
    <submittedName>
        <fullName evidence="1">Uncharacterized protein</fullName>
    </submittedName>
</protein>
<proteinExistence type="predicted"/>
<evidence type="ECO:0000313" key="1">
    <source>
        <dbReference type="EMBL" id="GLR46838.1"/>
    </source>
</evidence>